<dbReference type="GO" id="GO:0001401">
    <property type="term" value="C:SAM complex"/>
    <property type="evidence" value="ECO:0007669"/>
    <property type="project" value="InterPro"/>
</dbReference>
<evidence type="ECO:0000313" key="11">
    <source>
        <dbReference type="Proteomes" id="UP000277580"/>
    </source>
</evidence>
<proteinExistence type="predicted"/>
<evidence type="ECO:0000256" key="5">
    <source>
        <dbReference type="ARBA" id="ARBA00023128"/>
    </source>
</evidence>
<protein>
    <recommendedName>
        <fullName evidence="12">Mitochondrial import receptor subunit</fullName>
    </recommendedName>
</protein>
<evidence type="ECO:0000256" key="7">
    <source>
        <dbReference type="SAM" id="MobiDB-lite"/>
    </source>
</evidence>
<dbReference type="GO" id="GO:0007005">
    <property type="term" value="P:mitochondrion organization"/>
    <property type="evidence" value="ECO:0007669"/>
    <property type="project" value="TreeGrafter"/>
</dbReference>
<evidence type="ECO:0000256" key="2">
    <source>
        <dbReference type="ARBA" id="ARBA00022448"/>
    </source>
</evidence>
<feature type="region of interest" description="Disordered" evidence="7">
    <location>
        <begin position="166"/>
        <end position="188"/>
    </location>
</feature>
<dbReference type="PANTHER" id="PTHR12289:SF41">
    <property type="entry name" value="FAILED AXON CONNECTIONS-RELATED"/>
    <property type="match status" value="1"/>
</dbReference>
<sequence>MLELHIWGPAFGLPSIDAQCIAIIAYLNLTLSKDQWTVVASSNPLLSPNRELPALRDDRTWATGFRGIVEYLRKKTDGQADLDSFLSPVEKAECIAFSAFIETHGQSLIDLSLYVSRKNFDSCTRSIYATLLPFPMQYYMPVRLRSQAKDRTAGLGVTTLDIDAVEPTPKAPEAGTPHTTAPPEQKSTSILSSTEVAATFKLMDLVADFLEPLKARLGDEKHFFGDYPSSLDCLAVGYLALCFYPELPQAWLQNEMKKSFPRICGYLNDLKPQLIGEFVDAKSILTYTHGGERVTSMLPWGVAEKGDLPWMSMFLVEKALDVMGLGRNNELRKQKIKEKEDAMDPMDLERRRKAQAAARRQRIKSVLTVAGGVAAFVGYCVWVLQTGSQHQAAGEDVGESARVVREYIIVDDDGEEEEEEEEEEDEEEEDEETRKAREAEELEIIERMEGENEKNAFGLAGAILGLNNPRPPPQEFSPGEEEEIAEDIQEEE</sequence>
<feature type="compositionally biased region" description="Acidic residues" evidence="7">
    <location>
        <begin position="478"/>
        <end position="492"/>
    </location>
</feature>
<evidence type="ECO:0000256" key="4">
    <source>
        <dbReference type="ARBA" id="ARBA00022927"/>
    </source>
</evidence>
<evidence type="ECO:0000259" key="8">
    <source>
        <dbReference type="Pfam" id="PF10568"/>
    </source>
</evidence>
<evidence type="ECO:0008006" key="12">
    <source>
        <dbReference type="Google" id="ProtNLM"/>
    </source>
</evidence>
<name>A0A3N4KRX3_9PEZI</name>
<dbReference type="PANTHER" id="PTHR12289">
    <property type="entry name" value="METAXIN RELATED"/>
    <property type="match status" value="1"/>
</dbReference>
<dbReference type="AlphaFoldDB" id="A0A3N4KRX3"/>
<dbReference type="Pfam" id="PF10568">
    <property type="entry name" value="Tom37"/>
    <property type="match status" value="1"/>
</dbReference>
<dbReference type="InterPro" id="IPR050931">
    <property type="entry name" value="Mito_Protein_Transport_Metaxin"/>
</dbReference>
<evidence type="ECO:0000256" key="3">
    <source>
        <dbReference type="ARBA" id="ARBA00022787"/>
    </source>
</evidence>
<dbReference type="STRING" id="1392247.A0A3N4KRX3"/>
<keyword evidence="4" id="KW-0653">Protein transport</keyword>
<feature type="region of interest" description="Disordered" evidence="7">
    <location>
        <begin position="463"/>
        <end position="492"/>
    </location>
</feature>
<dbReference type="InParanoid" id="A0A3N4KRX3"/>
<reference evidence="10 11" key="1">
    <citation type="journal article" date="2018" name="Nat. Ecol. Evol.">
        <title>Pezizomycetes genomes reveal the molecular basis of ectomycorrhizal truffle lifestyle.</title>
        <authorList>
            <person name="Murat C."/>
            <person name="Payen T."/>
            <person name="Noel B."/>
            <person name="Kuo A."/>
            <person name="Morin E."/>
            <person name="Chen J."/>
            <person name="Kohler A."/>
            <person name="Krizsan K."/>
            <person name="Balestrini R."/>
            <person name="Da Silva C."/>
            <person name="Montanini B."/>
            <person name="Hainaut M."/>
            <person name="Levati E."/>
            <person name="Barry K.W."/>
            <person name="Belfiori B."/>
            <person name="Cichocki N."/>
            <person name="Clum A."/>
            <person name="Dockter R.B."/>
            <person name="Fauchery L."/>
            <person name="Guy J."/>
            <person name="Iotti M."/>
            <person name="Le Tacon F."/>
            <person name="Lindquist E.A."/>
            <person name="Lipzen A."/>
            <person name="Malagnac F."/>
            <person name="Mello A."/>
            <person name="Molinier V."/>
            <person name="Miyauchi S."/>
            <person name="Poulain J."/>
            <person name="Riccioni C."/>
            <person name="Rubini A."/>
            <person name="Sitrit Y."/>
            <person name="Splivallo R."/>
            <person name="Traeger S."/>
            <person name="Wang M."/>
            <person name="Zifcakova L."/>
            <person name="Wipf D."/>
            <person name="Zambonelli A."/>
            <person name="Paolocci F."/>
            <person name="Nowrousian M."/>
            <person name="Ottonello S."/>
            <person name="Baldrian P."/>
            <person name="Spatafora J.W."/>
            <person name="Henrissat B."/>
            <person name="Nagy L.G."/>
            <person name="Aury J.M."/>
            <person name="Wincker P."/>
            <person name="Grigoriev I.V."/>
            <person name="Bonfante P."/>
            <person name="Martin F.M."/>
        </authorList>
    </citation>
    <scope>NUCLEOTIDE SEQUENCE [LARGE SCALE GENOMIC DNA]</scope>
    <source>
        <strain evidence="10 11">CCBAS932</strain>
    </source>
</reference>
<dbReference type="OrthoDB" id="5835136at2759"/>
<evidence type="ECO:0000256" key="6">
    <source>
        <dbReference type="ARBA" id="ARBA00023136"/>
    </source>
</evidence>
<keyword evidence="5" id="KW-0496">Mitochondrion</keyword>
<evidence type="ECO:0000259" key="9">
    <source>
        <dbReference type="Pfam" id="PF17171"/>
    </source>
</evidence>
<comment type="subcellular location">
    <subcellularLocation>
        <location evidence="1">Mitochondrion outer membrane</location>
    </subcellularLocation>
</comment>
<dbReference type="Pfam" id="PF17171">
    <property type="entry name" value="GST_C_6"/>
    <property type="match status" value="1"/>
</dbReference>
<dbReference type="InterPro" id="IPR019564">
    <property type="entry name" value="Sam37/metaxin_N"/>
</dbReference>
<feature type="domain" description="Metaxin glutathione S-transferase" evidence="9">
    <location>
        <begin position="210"/>
        <end position="268"/>
    </location>
</feature>
<keyword evidence="2" id="KW-0813">Transport</keyword>
<dbReference type="Proteomes" id="UP000277580">
    <property type="component" value="Unassembled WGS sequence"/>
</dbReference>
<evidence type="ECO:0000313" key="10">
    <source>
        <dbReference type="EMBL" id="RPB13257.1"/>
    </source>
</evidence>
<dbReference type="InterPro" id="IPR033468">
    <property type="entry name" value="Metaxin_GST"/>
</dbReference>
<organism evidence="10 11">
    <name type="scientific">Morchella conica CCBAS932</name>
    <dbReference type="NCBI Taxonomy" id="1392247"/>
    <lineage>
        <taxon>Eukaryota</taxon>
        <taxon>Fungi</taxon>
        <taxon>Dikarya</taxon>
        <taxon>Ascomycota</taxon>
        <taxon>Pezizomycotina</taxon>
        <taxon>Pezizomycetes</taxon>
        <taxon>Pezizales</taxon>
        <taxon>Morchellaceae</taxon>
        <taxon>Morchella</taxon>
    </lineage>
</organism>
<keyword evidence="6" id="KW-0472">Membrane</keyword>
<keyword evidence="11" id="KW-1185">Reference proteome</keyword>
<evidence type="ECO:0000256" key="1">
    <source>
        <dbReference type="ARBA" id="ARBA00004294"/>
    </source>
</evidence>
<accession>A0A3N4KRX3</accession>
<dbReference type="CDD" id="cd03078">
    <property type="entry name" value="GST_N_Metaxin1_like"/>
    <property type="match status" value="1"/>
</dbReference>
<feature type="domain" description="Mitochondrial outer membrane transport complex Sam37/metaxin N-terminal" evidence="8">
    <location>
        <begin position="20"/>
        <end position="145"/>
    </location>
</feature>
<keyword evidence="3" id="KW-1000">Mitochondrion outer membrane</keyword>
<feature type="region of interest" description="Disordered" evidence="7">
    <location>
        <begin position="410"/>
        <end position="440"/>
    </location>
</feature>
<feature type="compositionally biased region" description="Acidic residues" evidence="7">
    <location>
        <begin position="410"/>
        <end position="431"/>
    </location>
</feature>
<gene>
    <name evidence="10" type="ORF">P167DRAFT_505605</name>
</gene>
<dbReference type="GO" id="GO:0015031">
    <property type="term" value="P:protein transport"/>
    <property type="evidence" value="ECO:0007669"/>
    <property type="project" value="UniProtKB-KW"/>
</dbReference>
<dbReference type="EMBL" id="ML119124">
    <property type="protein sequence ID" value="RPB13257.1"/>
    <property type="molecule type" value="Genomic_DNA"/>
</dbReference>